<sequence>MIILLTSFITQIISFNNNFIIILNNKAFFTSYNKLNKNIYY</sequence>
<dbReference type="AlphaFoldDB" id="A0A6C0HA46"/>
<proteinExistence type="predicted"/>
<evidence type="ECO:0000313" key="1">
    <source>
        <dbReference type="EMBL" id="QHT76863.1"/>
    </source>
</evidence>
<name>A0A6C0HA46_9ZZZZ</name>
<reference evidence="1" key="1">
    <citation type="journal article" date="2020" name="Nature">
        <title>Giant virus diversity and host interactions through global metagenomics.</title>
        <authorList>
            <person name="Schulz F."/>
            <person name="Roux S."/>
            <person name="Paez-Espino D."/>
            <person name="Jungbluth S."/>
            <person name="Walsh D.A."/>
            <person name="Denef V.J."/>
            <person name="McMahon K.D."/>
            <person name="Konstantinidis K.T."/>
            <person name="Eloe-Fadrosh E.A."/>
            <person name="Kyrpides N.C."/>
            <person name="Woyke T."/>
        </authorList>
    </citation>
    <scope>NUCLEOTIDE SEQUENCE</scope>
    <source>
        <strain evidence="1">GVMAG-M-3300023179-82</strain>
    </source>
</reference>
<organism evidence="1">
    <name type="scientific">viral metagenome</name>
    <dbReference type="NCBI Taxonomy" id="1070528"/>
    <lineage>
        <taxon>unclassified sequences</taxon>
        <taxon>metagenomes</taxon>
        <taxon>organismal metagenomes</taxon>
    </lineage>
</organism>
<accession>A0A6C0HA46</accession>
<dbReference type="EMBL" id="MN739904">
    <property type="protein sequence ID" value="QHT76863.1"/>
    <property type="molecule type" value="Genomic_DNA"/>
</dbReference>
<protein>
    <submittedName>
        <fullName evidence="1">Uncharacterized protein</fullName>
    </submittedName>
</protein>